<keyword evidence="2" id="KW-0472">Membrane</keyword>
<proteinExistence type="predicted"/>
<feature type="transmembrane region" description="Helical" evidence="2">
    <location>
        <begin position="342"/>
        <end position="363"/>
    </location>
</feature>
<name>A0A316YM12_9BASI</name>
<feature type="transmembrane region" description="Helical" evidence="2">
    <location>
        <begin position="431"/>
        <end position="454"/>
    </location>
</feature>
<feature type="transmembrane region" description="Helical" evidence="2">
    <location>
        <begin position="275"/>
        <end position="294"/>
    </location>
</feature>
<dbReference type="Proteomes" id="UP000245768">
    <property type="component" value="Unassembled WGS sequence"/>
</dbReference>
<dbReference type="GeneID" id="37039796"/>
<protein>
    <submittedName>
        <fullName evidence="3">Uncharacterized protein</fullName>
    </submittedName>
</protein>
<feature type="transmembrane region" description="Helical" evidence="2">
    <location>
        <begin position="466"/>
        <end position="483"/>
    </location>
</feature>
<evidence type="ECO:0000313" key="3">
    <source>
        <dbReference type="EMBL" id="PWN90417.1"/>
    </source>
</evidence>
<feature type="transmembrane region" description="Helical" evidence="2">
    <location>
        <begin position="306"/>
        <end position="327"/>
    </location>
</feature>
<dbReference type="InParanoid" id="A0A316YM12"/>
<accession>A0A316YM12</accession>
<dbReference type="OrthoDB" id="2556536at2759"/>
<evidence type="ECO:0000256" key="2">
    <source>
        <dbReference type="SAM" id="Phobius"/>
    </source>
</evidence>
<dbReference type="EMBL" id="KZ819636">
    <property type="protein sequence ID" value="PWN90417.1"/>
    <property type="molecule type" value="Genomic_DNA"/>
</dbReference>
<sequence length="623" mass="65772">MQMVGNSEKRVKRRVVSSGNKNMTDGKHRGWVPSKAILFAVTALSAAILVQGSQQLGTRDPDNSLGLLGQLLQDPQNFKGQPTSSGSLDSAASSLVSKAAGLAGSYSPTASTTASGIGAKVAVTSSPTPTSSSSSSAASNKASSVAKASSSSSGTSAAANRVNAAPTSWTWVAGAFGCPEGVSAYGTAFLCSDQETAIAPSATSSAAAKSAKNAVRIAREDHVFADMGSRNFLQARQTPDSGNGGPPTDVNNLDSPDLGWLDTVVGGVPYKNGDLAASIVWILAVLFLIPLFLIRLLRRSSLIAHVLFTIFIWGCAMVAAMGIRAYLSNNTPTTTLMIVENILLQILPPLLLEPLLNLLAMYARQGNARSGVPTVCLLLRFFNLVALILFAVTAAYTGVYLHQWDETLMDANAVGAMSDFPDRTPLGIVRIGPIVGAFLMIISIAGGLLLIPVARGENGSMRPGSFLGVLFVFLAITVIYRILQTLHAQGEINEENGNDSSNPFQFATQENADAAKRILGELGRRAAAMPLPSAFQSQQDSRLRLARASMVAPPGMYNPDVDGIDWAQLQQTLSSRGTPQTPVIFNLVYILPMWLETFLLFFVHAPGRQEGQKLQPAAIQPVA</sequence>
<evidence type="ECO:0000256" key="1">
    <source>
        <dbReference type="SAM" id="MobiDB-lite"/>
    </source>
</evidence>
<keyword evidence="2" id="KW-0812">Transmembrane</keyword>
<feature type="transmembrane region" description="Helical" evidence="2">
    <location>
        <begin position="583"/>
        <end position="603"/>
    </location>
</feature>
<feature type="region of interest" description="Disordered" evidence="1">
    <location>
        <begin position="1"/>
        <end position="28"/>
    </location>
</feature>
<keyword evidence="2" id="KW-1133">Transmembrane helix</keyword>
<dbReference type="AlphaFoldDB" id="A0A316YM12"/>
<organism evidence="3 4">
    <name type="scientific">Acaromyces ingoldii</name>
    <dbReference type="NCBI Taxonomy" id="215250"/>
    <lineage>
        <taxon>Eukaryota</taxon>
        <taxon>Fungi</taxon>
        <taxon>Dikarya</taxon>
        <taxon>Basidiomycota</taxon>
        <taxon>Ustilaginomycotina</taxon>
        <taxon>Exobasidiomycetes</taxon>
        <taxon>Exobasidiales</taxon>
        <taxon>Cryptobasidiaceae</taxon>
        <taxon>Acaromyces</taxon>
    </lineage>
</organism>
<reference evidence="3 4" key="1">
    <citation type="journal article" date="2018" name="Mol. Biol. Evol.">
        <title>Broad Genomic Sampling Reveals a Smut Pathogenic Ancestry of the Fungal Clade Ustilaginomycotina.</title>
        <authorList>
            <person name="Kijpornyongpan T."/>
            <person name="Mondo S.J."/>
            <person name="Barry K."/>
            <person name="Sandor L."/>
            <person name="Lee J."/>
            <person name="Lipzen A."/>
            <person name="Pangilinan J."/>
            <person name="LaButti K."/>
            <person name="Hainaut M."/>
            <person name="Henrissat B."/>
            <person name="Grigoriev I.V."/>
            <person name="Spatafora J.W."/>
            <person name="Aime M.C."/>
        </authorList>
    </citation>
    <scope>NUCLEOTIDE SEQUENCE [LARGE SCALE GENOMIC DNA]</scope>
    <source>
        <strain evidence="3 4">MCA 4198</strain>
    </source>
</reference>
<evidence type="ECO:0000313" key="4">
    <source>
        <dbReference type="Proteomes" id="UP000245768"/>
    </source>
</evidence>
<dbReference type="RefSeq" id="XP_025377615.1">
    <property type="nucleotide sequence ID" value="XM_025517880.1"/>
</dbReference>
<gene>
    <name evidence="3" type="ORF">FA10DRAFT_112976</name>
</gene>
<feature type="transmembrane region" description="Helical" evidence="2">
    <location>
        <begin position="375"/>
        <end position="399"/>
    </location>
</feature>
<keyword evidence="4" id="KW-1185">Reference proteome</keyword>